<gene>
    <name evidence="2" type="ORF">S01H4_24181</name>
</gene>
<organism evidence="2">
    <name type="scientific">marine sediment metagenome</name>
    <dbReference type="NCBI Taxonomy" id="412755"/>
    <lineage>
        <taxon>unclassified sequences</taxon>
        <taxon>metagenomes</taxon>
        <taxon>ecological metagenomes</taxon>
    </lineage>
</organism>
<dbReference type="EMBL" id="BART01011327">
    <property type="protein sequence ID" value="GAG83637.1"/>
    <property type="molecule type" value="Genomic_DNA"/>
</dbReference>
<dbReference type="InterPro" id="IPR002770">
    <property type="entry name" value="ForMFR_H4MPT_ForTrfase_C"/>
</dbReference>
<feature type="non-terminal residue" evidence="2">
    <location>
        <position position="83"/>
    </location>
</feature>
<dbReference type="InterPro" id="IPR023447">
    <property type="entry name" value="ForMFR_H4MPT_ForTrfase_fd-like"/>
</dbReference>
<dbReference type="GO" id="GO:0006730">
    <property type="term" value="P:one-carbon metabolic process"/>
    <property type="evidence" value="ECO:0007669"/>
    <property type="project" value="InterPro"/>
</dbReference>
<accession>X1BR44</accession>
<name>X1BR44_9ZZZZ</name>
<sequence>MTSGKAGVKAIESIEGAYTPFPGGLVGSGSKPSSRYKALLASTNERYCPTMKGIVPDTYVPENSDFVVEIVINGLTEKAVAEA</sequence>
<feature type="domain" description="Formylmethanofuran: tetrahydromethanopterin formyltransferase Ftr C-terminal" evidence="1">
    <location>
        <begin position="2"/>
        <end position="83"/>
    </location>
</feature>
<reference evidence="2" key="1">
    <citation type="journal article" date="2014" name="Front. Microbiol.">
        <title>High frequency of phylogenetically diverse reductive dehalogenase-homologous genes in deep subseafloor sedimentary metagenomes.</title>
        <authorList>
            <person name="Kawai M."/>
            <person name="Futagami T."/>
            <person name="Toyoda A."/>
            <person name="Takaki Y."/>
            <person name="Nishi S."/>
            <person name="Hori S."/>
            <person name="Arai W."/>
            <person name="Tsubouchi T."/>
            <person name="Morono Y."/>
            <person name="Uchiyama I."/>
            <person name="Ito T."/>
            <person name="Fujiyama A."/>
            <person name="Inagaki F."/>
            <person name="Takami H."/>
        </authorList>
    </citation>
    <scope>NUCLEOTIDE SEQUENCE</scope>
    <source>
        <strain evidence="2">Expedition CK06-06</strain>
    </source>
</reference>
<evidence type="ECO:0000259" key="1">
    <source>
        <dbReference type="Pfam" id="PF02741"/>
    </source>
</evidence>
<comment type="caution">
    <text evidence="2">The sequence shown here is derived from an EMBL/GenBank/DDBJ whole genome shotgun (WGS) entry which is preliminary data.</text>
</comment>
<dbReference type="Pfam" id="PF02741">
    <property type="entry name" value="FTR_C"/>
    <property type="match status" value="1"/>
</dbReference>
<evidence type="ECO:0000313" key="2">
    <source>
        <dbReference type="EMBL" id="GAG83637.1"/>
    </source>
</evidence>
<protein>
    <recommendedName>
        <fullName evidence="1">Formylmethanofuran: tetrahydromethanopterin formyltransferase Ftr C-terminal domain-containing protein</fullName>
    </recommendedName>
</protein>
<dbReference type="SUPFAM" id="SSF55112">
    <property type="entry name" value="Formylmethanofuran:tetrahydromethanopterin formyltransferase"/>
    <property type="match status" value="1"/>
</dbReference>
<dbReference type="GO" id="GO:0016740">
    <property type="term" value="F:transferase activity"/>
    <property type="evidence" value="ECO:0007669"/>
    <property type="project" value="InterPro"/>
</dbReference>
<dbReference type="Gene3D" id="3.30.70.520">
    <property type="match status" value="1"/>
</dbReference>
<proteinExistence type="predicted"/>
<dbReference type="AlphaFoldDB" id="X1BR44"/>